<dbReference type="RefSeq" id="WP_154740667.1">
    <property type="nucleotide sequence ID" value="NZ_WMBQ01000002.1"/>
</dbReference>
<dbReference type="AlphaFoldDB" id="A0A6I3KPK8"/>
<gene>
    <name evidence="3" type="ORF">GIW81_17910</name>
</gene>
<dbReference type="InterPro" id="IPR036291">
    <property type="entry name" value="NAD(P)-bd_dom_sf"/>
</dbReference>
<dbReference type="Pfam" id="PF13478">
    <property type="entry name" value="XdhC_C"/>
    <property type="match status" value="1"/>
</dbReference>
<name>A0A6I3KPK8_9HYPH</name>
<dbReference type="Pfam" id="PF02625">
    <property type="entry name" value="XdhC_CoxI"/>
    <property type="match status" value="1"/>
</dbReference>
<dbReference type="Proteomes" id="UP000440694">
    <property type="component" value="Unassembled WGS sequence"/>
</dbReference>
<accession>A0A6I3KPK8</accession>
<keyword evidence="4" id="KW-1185">Reference proteome</keyword>
<evidence type="ECO:0000259" key="2">
    <source>
        <dbReference type="Pfam" id="PF13478"/>
    </source>
</evidence>
<evidence type="ECO:0000313" key="3">
    <source>
        <dbReference type="EMBL" id="MTD96218.1"/>
    </source>
</evidence>
<feature type="domain" description="XdhC- CoxI" evidence="1">
    <location>
        <begin position="23"/>
        <end position="90"/>
    </location>
</feature>
<dbReference type="InterPro" id="IPR027051">
    <property type="entry name" value="XdhC_Rossmann_dom"/>
</dbReference>
<protein>
    <submittedName>
        <fullName evidence="3">XdhC/CoxI family protein</fullName>
    </submittedName>
</protein>
<dbReference type="PANTHER" id="PTHR30388">
    <property type="entry name" value="ALDEHYDE OXIDOREDUCTASE MOLYBDENUM COFACTOR ASSEMBLY PROTEIN"/>
    <property type="match status" value="1"/>
</dbReference>
<evidence type="ECO:0000313" key="4">
    <source>
        <dbReference type="Proteomes" id="UP000440694"/>
    </source>
</evidence>
<dbReference type="InterPro" id="IPR052698">
    <property type="entry name" value="MoCofactor_Util/Proc"/>
</dbReference>
<proteinExistence type="predicted"/>
<dbReference type="SUPFAM" id="SSF51735">
    <property type="entry name" value="NAD(P)-binding Rossmann-fold domains"/>
    <property type="match status" value="1"/>
</dbReference>
<dbReference type="PANTHER" id="PTHR30388:SF4">
    <property type="entry name" value="MOLYBDENUM COFACTOR INSERTION CHAPERONE PAOD"/>
    <property type="match status" value="1"/>
</dbReference>
<comment type="caution">
    <text evidence="3">The sequence shown here is derived from an EMBL/GenBank/DDBJ whole genome shotgun (WGS) entry which is preliminary data.</text>
</comment>
<dbReference type="EMBL" id="WMBQ01000002">
    <property type="protein sequence ID" value="MTD96218.1"/>
    <property type="molecule type" value="Genomic_DNA"/>
</dbReference>
<feature type="domain" description="XdhC Rossmann" evidence="2">
    <location>
        <begin position="190"/>
        <end position="330"/>
    </location>
</feature>
<reference evidence="3 4" key="1">
    <citation type="submission" date="2019-11" db="EMBL/GenBank/DDBJ databases">
        <title>Identification of a novel strain.</title>
        <authorList>
            <person name="Xu Q."/>
            <person name="Wang G."/>
        </authorList>
    </citation>
    <scope>NUCLEOTIDE SEQUENCE [LARGE SCALE GENOMIC DNA]</scope>
    <source>
        <strain evidence="4">xq</strain>
    </source>
</reference>
<evidence type="ECO:0000259" key="1">
    <source>
        <dbReference type="Pfam" id="PF02625"/>
    </source>
</evidence>
<sequence>MNVIAADRRGGTARDAWDVVRAWLDEQGQVAIATVVSTWGSAPVPAGGQLVVAPGDRFEGSVSGGCVEVDVLVEAADVMASGKPRLIEYGVSEETAWRAGLPCGGKLTVLIEPLTRADIAFVDGIIEARRERRTVVVTSRIGDGSRRVHAADEALPTVLASFIASATGGLIDTPEGQLFVQPLVPPLRIIVAGATHIGQVFAELARQIGYAVTVVDPRSVFASEERFGAAATIAEWPEASFDKLGLDRRTAVVALTHASHIDDEALTAALRSPCMYIGALGSRATHAKRLDRLGAAGFSTEDLQRIHAPIGLNIGAKGPAEIAVSILAEIIKVSRGAA</sequence>
<dbReference type="Gene3D" id="3.40.50.720">
    <property type="entry name" value="NAD(P)-binding Rossmann-like Domain"/>
    <property type="match status" value="1"/>
</dbReference>
<dbReference type="InterPro" id="IPR003777">
    <property type="entry name" value="XdhC_CoxI"/>
</dbReference>
<organism evidence="3 4">
    <name type="scientific">Hyphomicrobium album</name>
    <dbReference type="NCBI Taxonomy" id="2665159"/>
    <lineage>
        <taxon>Bacteria</taxon>
        <taxon>Pseudomonadati</taxon>
        <taxon>Pseudomonadota</taxon>
        <taxon>Alphaproteobacteria</taxon>
        <taxon>Hyphomicrobiales</taxon>
        <taxon>Hyphomicrobiaceae</taxon>
        <taxon>Hyphomicrobium</taxon>
    </lineage>
</organism>